<keyword evidence="3" id="KW-1185">Reference proteome</keyword>
<dbReference type="KEGG" id="ppsu:NO713_00363"/>
<gene>
    <name evidence="2" type="ORF">NO713_00363</name>
</gene>
<evidence type="ECO:0000313" key="3">
    <source>
        <dbReference type="Proteomes" id="UP001153719"/>
    </source>
</evidence>
<evidence type="ECO:0000259" key="1">
    <source>
        <dbReference type="PROSITE" id="PS50240"/>
    </source>
</evidence>
<reference evidence="2" key="1">
    <citation type="submission" date="2020-09" db="EMBL/GenBank/DDBJ databases">
        <authorList>
            <person name="Blom J."/>
        </authorList>
    </citation>
    <scope>NUCLEOTIDE SEQUENCE</scope>
    <source>
        <strain evidence="2">No.713</strain>
    </source>
</reference>
<dbReference type="InterPro" id="IPR009003">
    <property type="entry name" value="Peptidase_S1_PA"/>
</dbReference>
<dbReference type="Gene3D" id="2.40.10.10">
    <property type="entry name" value="Trypsin-like serine proteases"/>
    <property type="match status" value="1"/>
</dbReference>
<feature type="domain" description="Peptidase S1" evidence="1">
    <location>
        <begin position="59"/>
        <end position="342"/>
    </location>
</feature>
<dbReference type="Pfam" id="PF00089">
    <property type="entry name" value="Trypsin"/>
    <property type="match status" value="1"/>
</dbReference>
<name>A0A9W4G2T3_9CYAN</name>
<accession>A0A9W4G2T3</accession>
<dbReference type="InterPro" id="IPR043504">
    <property type="entry name" value="Peptidase_S1_PA_chymotrypsin"/>
</dbReference>
<dbReference type="Proteomes" id="UP001153719">
    <property type="component" value="Chromosome"/>
</dbReference>
<dbReference type="EMBL" id="LR882967">
    <property type="protein sequence ID" value="CAD5916196.1"/>
    <property type="molecule type" value="Genomic_DNA"/>
</dbReference>
<dbReference type="PROSITE" id="PS50240">
    <property type="entry name" value="TRYPSIN_DOM"/>
    <property type="match status" value="1"/>
</dbReference>
<proteinExistence type="predicted"/>
<dbReference type="InterPro" id="IPR001254">
    <property type="entry name" value="Trypsin_dom"/>
</dbReference>
<sequence length="384" mass="41052">MVAIVALEQEQYIRNGTNLMSISIFKKLNVLVSTIASTTLSLVGVFVLFDINNKAESIVTSGDPNDYIVKPGTGYNGVVSIPIKIGSEMFGCSGSLLSSGRHILTAAQCFDNPFTPGLSTDTTILFDLPTGQIGIKANKIYIHPNWKDVFDFKSIEGDLAILELASVAPEAAERYDIYRNTDEVGQVGVKVGYGVSGQGNQGFDVTKFPFGVKRFGKNLYESGGEIFNSLDPSQFVPGTSLAYDFDNGNPENDGFGSIGIPDLGLGLQEVHGGTSPGGPTFINGLIAGMGSMFFCLGSANDNYTSCSSPPDIDNILLNTSFGEFGVDTRVSTYASYIDDVLGGKIKPTKTVPEPNMIFGTILTLGAFVLHSRFKQRKDKTTQSS</sequence>
<dbReference type="GO" id="GO:0006508">
    <property type="term" value="P:proteolysis"/>
    <property type="evidence" value="ECO:0007669"/>
    <property type="project" value="InterPro"/>
</dbReference>
<dbReference type="SUPFAM" id="SSF50494">
    <property type="entry name" value="Trypsin-like serine proteases"/>
    <property type="match status" value="1"/>
</dbReference>
<evidence type="ECO:0000313" key="2">
    <source>
        <dbReference type="EMBL" id="CAD5916196.1"/>
    </source>
</evidence>
<organism evidence="2 3">
    <name type="scientific">Planktothrix pseudagardhii</name>
    <dbReference type="NCBI Taxonomy" id="132604"/>
    <lineage>
        <taxon>Bacteria</taxon>
        <taxon>Bacillati</taxon>
        <taxon>Cyanobacteriota</taxon>
        <taxon>Cyanophyceae</taxon>
        <taxon>Oscillatoriophycideae</taxon>
        <taxon>Oscillatoriales</taxon>
        <taxon>Microcoleaceae</taxon>
        <taxon>Planktothrix</taxon>
    </lineage>
</organism>
<dbReference type="AlphaFoldDB" id="A0A9W4G2T3"/>
<dbReference type="GO" id="GO:0004252">
    <property type="term" value="F:serine-type endopeptidase activity"/>
    <property type="evidence" value="ECO:0007669"/>
    <property type="project" value="InterPro"/>
</dbReference>
<protein>
    <recommendedName>
        <fullName evidence="1">Peptidase S1 domain-containing protein</fullName>
    </recommendedName>
</protein>